<dbReference type="AlphaFoldDB" id="A0A645HIT2"/>
<protein>
    <submittedName>
        <fullName evidence="2">Uncharacterized protein</fullName>
    </submittedName>
</protein>
<feature type="region of interest" description="Disordered" evidence="1">
    <location>
        <begin position="1"/>
        <end position="35"/>
    </location>
</feature>
<gene>
    <name evidence="2" type="ORF">SDC9_186392</name>
</gene>
<name>A0A645HIT2_9ZZZZ</name>
<organism evidence="2">
    <name type="scientific">bioreactor metagenome</name>
    <dbReference type="NCBI Taxonomy" id="1076179"/>
    <lineage>
        <taxon>unclassified sequences</taxon>
        <taxon>metagenomes</taxon>
        <taxon>ecological metagenomes</taxon>
    </lineage>
</organism>
<reference evidence="2" key="1">
    <citation type="submission" date="2019-08" db="EMBL/GenBank/DDBJ databases">
        <authorList>
            <person name="Kucharzyk K."/>
            <person name="Murdoch R.W."/>
            <person name="Higgins S."/>
            <person name="Loffler F."/>
        </authorList>
    </citation>
    <scope>NUCLEOTIDE SEQUENCE</scope>
</reference>
<feature type="compositionally biased region" description="Low complexity" evidence="1">
    <location>
        <begin position="8"/>
        <end position="31"/>
    </location>
</feature>
<comment type="caution">
    <text evidence="2">The sequence shown here is derived from an EMBL/GenBank/DDBJ whole genome shotgun (WGS) entry which is preliminary data.</text>
</comment>
<accession>A0A645HIT2</accession>
<proteinExistence type="predicted"/>
<evidence type="ECO:0000256" key="1">
    <source>
        <dbReference type="SAM" id="MobiDB-lite"/>
    </source>
</evidence>
<dbReference type="EMBL" id="VSSQ01094355">
    <property type="protein sequence ID" value="MPN38867.1"/>
    <property type="molecule type" value="Genomic_DNA"/>
</dbReference>
<evidence type="ECO:0000313" key="2">
    <source>
        <dbReference type="EMBL" id="MPN38867.1"/>
    </source>
</evidence>
<sequence>MVPTPLNTRSLLPTPSRSSSRSSNRTGSFSLNTISGSTANPSDPFSAAMVNPSLKIPSVLFVGHLTTISTIIMAAMGSSNAKSVGRPLSPARLSHRLSALYALTAATPSSLIRTGSFSASINASTPGAPSTFTTSPGLIRTICMRITVKTSISCTTSTGNSRWISSAWT</sequence>